<dbReference type="InterPro" id="IPR050634">
    <property type="entry name" value="DNA_Topoisomerase_II"/>
</dbReference>
<sequence length="79" mass="9290">MSQKLYFKITSEEECQNGLNINPNNYVNNTQKRLSYYDYIHRELIPFPVDDNMRSIPNMADGFIASQRKVFYGQTFSGK</sequence>
<evidence type="ECO:0000256" key="6">
    <source>
        <dbReference type="ARBA" id="ARBA00023029"/>
    </source>
</evidence>
<dbReference type="EMBL" id="JX962719">
    <property type="protein sequence ID" value="AGC01560.1"/>
    <property type="molecule type" value="Genomic_DNA"/>
</dbReference>
<dbReference type="EC" id="5.6.2.2" evidence="3"/>
<evidence type="ECO:0000256" key="7">
    <source>
        <dbReference type="ARBA" id="ARBA00023125"/>
    </source>
</evidence>
<evidence type="ECO:0000256" key="2">
    <source>
        <dbReference type="ARBA" id="ARBA00001946"/>
    </source>
</evidence>
<dbReference type="GO" id="GO:0006265">
    <property type="term" value="P:DNA topological change"/>
    <property type="evidence" value="ECO:0007669"/>
    <property type="project" value="InterPro"/>
</dbReference>
<accession>L7RFI6</accession>
<evidence type="ECO:0000256" key="5">
    <source>
        <dbReference type="ARBA" id="ARBA00022840"/>
    </source>
</evidence>
<keyword evidence="10" id="KW-1185">Reference proteome</keyword>
<dbReference type="SUPFAM" id="SSF56719">
    <property type="entry name" value="Type II DNA topoisomerase"/>
    <property type="match status" value="1"/>
</dbReference>
<dbReference type="InterPro" id="IPR013758">
    <property type="entry name" value="Topo_IIA_A/C_ab"/>
</dbReference>
<protein>
    <recommendedName>
        <fullName evidence="3">DNA topoisomerase (ATP-hydrolyzing)</fullName>
        <ecNumber evidence="3">5.6.2.2</ecNumber>
    </recommendedName>
</protein>
<keyword evidence="6" id="KW-0799">Topoisomerase</keyword>
<dbReference type="GO" id="GO:0000819">
    <property type="term" value="P:sister chromatid segregation"/>
    <property type="evidence" value="ECO:0007669"/>
    <property type="project" value="TreeGrafter"/>
</dbReference>
<reference evidence="9 10" key="1">
    <citation type="journal article" date="2012" name="Genome Biol. Evol.">
        <title>Related Giant Viruses in Distant Locations and Different Habitats: Acanthamoeba polyphaga moumouvirus Represents a Third Lineage of the Mimiviridae That Is Close to the Megavirus Lineage.</title>
        <authorList>
            <person name="Yoosuf N."/>
            <person name="Yutin N."/>
            <person name="Colson P."/>
            <person name="Shabalina S.A."/>
            <person name="Pagnier I."/>
            <person name="Robert C."/>
            <person name="Azza S."/>
            <person name="Klose T."/>
            <person name="Wong J."/>
            <person name="Rossmann M.G."/>
            <person name="La Scola B."/>
            <person name="Raoult D."/>
            <person name="Koonin E.V."/>
        </authorList>
    </citation>
    <scope>NUCLEOTIDE SEQUENCE [LARGE SCALE GENOMIC DNA]</scope>
    <source>
        <strain evidence="9 10">M10A</strain>
    </source>
</reference>
<evidence type="ECO:0000256" key="8">
    <source>
        <dbReference type="ARBA" id="ARBA00023235"/>
    </source>
</evidence>
<dbReference type="OrthoDB" id="41575at10239"/>
<evidence type="ECO:0000313" key="9">
    <source>
        <dbReference type="EMBL" id="AGC01560.1"/>
    </source>
</evidence>
<evidence type="ECO:0000256" key="3">
    <source>
        <dbReference type="ARBA" id="ARBA00012895"/>
    </source>
</evidence>
<name>L7RFI6_9VIRU</name>
<dbReference type="PANTHER" id="PTHR10169">
    <property type="entry name" value="DNA TOPOISOMERASE/GYRASE"/>
    <property type="match status" value="1"/>
</dbReference>
<keyword evidence="4" id="KW-0547">Nucleotide-binding</keyword>
<organism evidence="9 10">
    <name type="scientific">Acanthamoeba polyphaga moumouvirus</name>
    <dbReference type="NCBI Taxonomy" id="1269028"/>
    <lineage>
        <taxon>Viruses</taxon>
        <taxon>Varidnaviria</taxon>
        <taxon>Bamfordvirae</taxon>
        <taxon>Nucleocytoviricota</taxon>
        <taxon>Megaviricetes</taxon>
        <taxon>Imitervirales</taxon>
        <taxon>Mimiviridae</taxon>
        <taxon>Megamimivirinae</taxon>
        <taxon>Moumouvirus</taxon>
    </lineage>
</organism>
<dbReference type="Proteomes" id="UP000201640">
    <property type="component" value="Segment"/>
</dbReference>
<dbReference type="GO" id="GO:0005524">
    <property type="term" value="F:ATP binding"/>
    <property type="evidence" value="ECO:0007669"/>
    <property type="project" value="UniProtKB-KW"/>
</dbReference>
<dbReference type="GeneID" id="14445927"/>
<dbReference type="Gene3D" id="3.90.199.10">
    <property type="entry name" value="Topoisomerase II, domain 5"/>
    <property type="match status" value="1"/>
</dbReference>
<comment type="catalytic activity">
    <reaction evidence="1">
        <text>ATP-dependent breakage, passage and rejoining of double-stranded DNA.</text>
        <dbReference type="EC" id="5.6.2.2"/>
    </reaction>
</comment>
<keyword evidence="7" id="KW-0238">DNA-binding</keyword>
<proteinExistence type="predicted"/>
<evidence type="ECO:0000256" key="4">
    <source>
        <dbReference type="ARBA" id="ARBA00022741"/>
    </source>
</evidence>
<dbReference type="InterPro" id="IPR013760">
    <property type="entry name" value="Topo_IIA-like_dom_sf"/>
</dbReference>
<comment type="cofactor">
    <cofactor evidence="2">
        <name>Mg(2+)</name>
        <dbReference type="ChEBI" id="CHEBI:18420"/>
    </cofactor>
</comment>
<evidence type="ECO:0000256" key="1">
    <source>
        <dbReference type="ARBA" id="ARBA00000185"/>
    </source>
</evidence>
<evidence type="ECO:0000313" key="10">
    <source>
        <dbReference type="Proteomes" id="UP000201640"/>
    </source>
</evidence>
<dbReference type="GO" id="GO:0003918">
    <property type="term" value="F:DNA topoisomerase type II (double strand cut, ATP-hydrolyzing) activity"/>
    <property type="evidence" value="ECO:0007669"/>
    <property type="project" value="UniProtKB-EC"/>
</dbReference>
<dbReference type="GO" id="GO:0003677">
    <property type="term" value="F:DNA binding"/>
    <property type="evidence" value="ECO:0007669"/>
    <property type="project" value="UniProtKB-KW"/>
</dbReference>
<gene>
    <name evidence="9" type="ORF">Moumou_00012</name>
</gene>
<dbReference type="PANTHER" id="PTHR10169:SF38">
    <property type="entry name" value="DNA TOPOISOMERASE 2"/>
    <property type="match status" value="1"/>
</dbReference>
<keyword evidence="8 9" id="KW-0413">Isomerase</keyword>
<keyword evidence="5" id="KW-0067">ATP-binding</keyword>
<dbReference type="KEGG" id="vg:14445927"/>
<dbReference type="RefSeq" id="YP_007353996.1">
    <property type="nucleotide sequence ID" value="NC_020104.1"/>
</dbReference>